<dbReference type="STRING" id="90262.A0A1X2IDA1"/>
<dbReference type="InterPro" id="IPR028565">
    <property type="entry name" value="MHD"/>
</dbReference>
<dbReference type="SUPFAM" id="SSF103657">
    <property type="entry name" value="BAR/IMD domain-like"/>
    <property type="match status" value="1"/>
</dbReference>
<dbReference type="Pfam" id="PF10291">
    <property type="entry name" value="muHD"/>
    <property type="match status" value="1"/>
</dbReference>
<feature type="compositionally biased region" description="Polar residues" evidence="2">
    <location>
        <begin position="413"/>
        <end position="428"/>
    </location>
</feature>
<dbReference type="GO" id="GO:0032153">
    <property type="term" value="C:cell division site"/>
    <property type="evidence" value="ECO:0007669"/>
    <property type="project" value="TreeGrafter"/>
</dbReference>
<name>A0A1X2IDA1_9FUNG</name>
<dbReference type="EMBL" id="MCGE01000015">
    <property type="protein sequence ID" value="ORZ14124.1"/>
    <property type="molecule type" value="Genomic_DNA"/>
</dbReference>
<dbReference type="InterPro" id="IPR018808">
    <property type="entry name" value="Muniscin_C"/>
</dbReference>
<dbReference type="InterPro" id="IPR027267">
    <property type="entry name" value="AH/BAR_dom_sf"/>
</dbReference>
<comment type="caution">
    <text evidence="4">The sequence shown here is derived from an EMBL/GenBank/DDBJ whole genome shotgun (WGS) entry which is preliminary data.</text>
</comment>
<evidence type="ECO:0000256" key="2">
    <source>
        <dbReference type="SAM" id="MobiDB-lite"/>
    </source>
</evidence>
<feature type="region of interest" description="Disordered" evidence="2">
    <location>
        <begin position="286"/>
        <end position="398"/>
    </location>
</feature>
<accession>A0A1X2IDA1</accession>
<dbReference type="GO" id="GO:0032185">
    <property type="term" value="P:septin cytoskeleton organization"/>
    <property type="evidence" value="ECO:0007669"/>
    <property type="project" value="TreeGrafter"/>
</dbReference>
<sequence length="934" mass="103179">MTETVHSTPYISAFLTERPKDGVDRIQTRLRSALKLNDEIADYFKERALVEDTYAKSLAKLNKKVFITDKQALGNLHPTWERLQKELFYTSTIHATFAAKILDDIEKSLRSAIVTNETYAEIRSMDPTFHKLVKEYDDRQGKMIKQKKVLEKNGKKPLDAEAKYTEAKAQLDATTLDWQQNSINYIQKFQSVDERRLSDIQNYLSQFETLQVDQMLKRVQLARDSLACLSDFSVENEILSFCGQPKTNYNPSSSIPSTMPPLDSTTSEASIPPAVDVLEPVESASPPSLLVDISDDPEPVHPQSTVSVDSITSTHTRQTTNSSLPSVAEDGYCGQSDMNSQQHHSKAPSIASSKKSNKQRKFLSTLSMRLKPKTSGTNRSNHQRLDLPDSASGKAPSFMDNASVYSIQEDESSGTMKQMNQHSNSLQTPPALRKISSFSDSFFNQPSSPPSQQQQHQQQSASTSNILVDDEGFSIPPPDRSPWTTDVSSSTTGPTSSSGEDQQDSSDLTSMDSASLHGTPPPPRFKLDIRTDSVVQEDATSSQVALTRVASMLKESNPTATSKRSRGRREIRSQLFLQGNSLSPGHPTLPPPTCTSSTVALEDHLITPTAILTPSGDPTTVNNNTHETKVSPFAHDDDEIEEHQQDNGMEQPIPTSTIPLTNQDDADHQRTANQPTINVRITEVIHAQLRQGQAQRVMVTGQVALLYEGPAIDTTTTTALQFIVKHNGTEITSLADCIQQVEETDQGMVYQWTPPIGTEHGYVSCIDYRQRQDEPSSSALGLVVPLLVKPMWKCDGDQARLIIKYSKPKKKDTAATTALGQVMMVTHVGGDCHGAQSMPTGQWMVDQQRMMWSLEANSEHDDDNEQVIRAKFATASQATPQPIAVRFEMQNQLASSLQVMDYTGTATTGTDNGTCARINKVDMYTKSGKYIAEV</sequence>
<evidence type="ECO:0000259" key="3">
    <source>
        <dbReference type="PROSITE" id="PS51072"/>
    </source>
</evidence>
<reference evidence="4 5" key="1">
    <citation type="submission" date="2016-07" db="EMBL/GenBank/DDBJ databases">
        <title>Pervasive Adenine N6-methylation of Active Genes in Fungi.</title>
        <authorList>
            <consortium name="DOE Joint Genome Institute"/>
            <person name="Mondo S.J."/>
            <person name="Dannebaum R.O."/>
            <person name="Kuo R.C."/>
            <person name="Labutti K."/>
            <person name="Haridas S."/>
            <person name="Kuo A."/>
            <person name="Salamov A."/>
            <person name="Ahrendt S.R."/>
            <person name="Lipzen A."/>
            <person name="Sullivan W."/>
            <person name="Andreopoulos W.B."/>
            <person name="Clum A."/>
            <person name="Lindquist E."/>
            <person name="Daum C."/>
            <person name="Ramamoorthy G.K."/>
            <person name="Gryganskyi A."/>
            <person name="Culley D."/>
            <person name="Magnuson J.K."/>
            <person name="James T.Y."/>
            <person name="O'Malley M.A."/>
            <person name="Stajich J.E."/>
            <person name="Spatafora J.W."/>
            <person name="Visel A."/>
            <person name="Grigoriev I.V."/>
        </authorList>
    </citation>
    <scope>NUCLEOTIDE SEQUENCE [LARGE SCALE GENOMIC DNA]</scope>
    <source>
        <strain evidence="4 5">NRRL 1336</strain>
    </source>
</reference>
<feature type="compositionally biased region" description="Low complexity" evidence="2">
    <location>
        <begin position="439"/>
        <end position="464"/>
    </location>
</feature>
<dbReference type="Proteomes" id="UP000193560">
    <property type="component" value="Unassembled WGS sequence"/>
</dbReference>
<evidence type="ECO:0000256" key="1">
    <source>
        <dbReference type="ARBA" id="ARBA00022583"/>
    </source>
</evidence>
<dbReference type="GO" id="GO:0030139">
    <property type="term" value="C:endocytic vesicle"/>
    <property type="evidence" value="ECO:0007669"/>
    <property type="project" value="TreeGrafter"/>
</dbReference>
<gene>
    <name evidence="4" type="ORF">BCR42DRAFT_418092</name>
</gene>
<dbReference type="PANTHER" id="PTHR23065:SF54">
    <property type="entry name" value="SUPPRESSOR OF YEAST PROFILIN DELETION"/>
    <property type="match status" value="1"/>
</dbReference>
<evidence type="ECO:0000313" key="5">
    <source>
        <dbReference type="Proteomes" id="UP000193560"/>
    </source>
</evidence>
<dbReference type="InterPro" id="IPR001060">
    <property type="entry name" value="FCH_dom"/>
</dbReference>
<evidence type="ECO:0000313" key="4">
    <source>
        <dbReference type="EMBL" id="ORZ14124.1"/>
    </source>
</evidence>
<proteinExistence type="predicted"/>
<dbReference type="Gene3D" id="1.20.1270.60">
    <property type="entry name" value="Arfaptin homology (AH) domain/BAR domain"/>
    <property type="match status" value="1"/>
</dbReference>
<dbReference type="Pfam" id="PF00611">
    <property type="entry name" value="FCH"/>
    <property type="match status" value="1"/>
</dbReference>
<dbReference type="PANTHER" id="PTHR23065">
    <property type="entry name" value="PROLINE-SERINE-THREONINE PHOSPHATASE INTERACTING PROTEIN 1"/>
    <property type="match status" value="1"/>
</dbReference>
<organism evidence="4 5">
    <name type="scientific">Absidia repens</name>
    <dbReference type="NCBI Taxonomy" id="90262"/>
    <lineage>
        <taxon>Eukaryota</taxon>
        <taxon>Fungi</taxon>
        <taxon>Fungi incertae sedis</taxon>
        <taxon>Mucoromycota</taxon>
        <taxon>Mucoromycotina</taxon>
        <taxon>Mucoromycetes</taxon>
        <taxon>Mucorales</taxon>
        <taxon>Cunninghamellaceae</taxon>
        <taxon>Absidia</taxon>
    </lineage>
</organism>
<feature type="region of interest" description="Disordered" evidence="2">
    <location>
        <begin position="409"/>
        <end position="428"/>
    </location>
</feature>
<feature type="compositionally biased region" description="Polar residues" evidence="2">
    <location>
        <begin position="302"/>
        <end position="325"/>
    </location>
</feature>
<dbReference type="PROSITE" id="PS51072">
    <property type="entry name" value="MHD"/>
    <property type="match status" value="1"/>
</dbReference>
<dbReference type="GO" id="GO:0005886">
    <property type="term" value="C:plasma membrane"/>
    <property type="evidence" value="ECO:0007669"/>
    <property type="project" value="TreeGrafter"/>
</dbReference>
<feature type="domain" description="MHD" evidence="3">
    <location>
        <begin position="674"/>
        <end position="933"/>
    </location>
</feature>
<keyword evidence="1" id="KW-0254">Endocytosis</keyword>
<feature type="region of interest" description="Disordered" evidence="2">
    <location>
        <begin position="249"/>
        <end position="269"/>
    </location>
</feature>
<dbReference type="OrthoDB" id="27823at2759"/>
<dbReference type="GO" id="GO:0006897">
    <property type="term" value="P:endocytosis"/>
    <property type="evidence" value="ECO:0007669"/>
    <property type="project" value="UniProtKB-KW"/>
</dbReference>
<keyword evidence="5" id="KW-1185">Reference proteome</keyword>
<dbReference type="AlphaFoldDB" id="A0A1X2IDA1"/>
<dbReference type="SMART" id="SM00055">
    <property type="entry name" value="FCH"/>
    <property type="match status" value="1"/>
</dbReference>
<feature type="region of interest" description="Disordered" evidence="2">
    <location>
        <begin position="439"/>
        <end position="527"/>
    </location>
</feature>
<protein>
    <submittedName>
        <fullName evidence="4">Muniscin C-terminal mu homology domain-domain-containing protein</fullName>
    </submittedName>
</protein>
<feature type="compositionally biased region" description="Low complexity" evidence="2">
    <location>
        <begin position="484"/>
        <end position="500"/>
    </location>
</feature>